<sequence length="103" mass="11045">MQNQEAALKSMENQVGQISKVLNSRPIDGFPSDTEVAKGATHEQSKAISTRSGKVLEPPTKNKQGEATSANSKVASDTDTAALVDISYSTEKDHEIPTESEKK</sequence>
<protein>
    <submittedName>
        <fullName evidence="2">Uncharacterized protein</fullName>
    </submittedName>
</protein>
<proteinExistence type="predicted"/>
<dbReference type="Proteomes" id="UP001396334">
    <property type="component" value="Unassembled WGS sequence"/>
</dbReference>
<feature type="region of interest" description="Disordered" evidence="1">
    <location>
        <begin position="19"/>
        <end position="103"/>
    </location>
</feature>
<evidence type="ECO:0000313" key="2">
    <source>
        <dbReference type="EMBL" id="KAK9046096.1"/>
    </source>
</evidence>
<dbReference type="EMBL" id="JBBPBN010000001">
    <property type="protein sequence ID" value="KAK9046096.1"/>
    <property type="molecule type" value="Genomic_DNA"/>
</dbReference>
<name>A0ABR2U8T8_9ROSI</name>
<gene>
    <name evidence="2" type="ORF">V6N11_051996</name>
</gene>
<organism evidence="2 3">
    <name type="scientific">Hibiscus sabdariffa</name>
    <name type="common">roselle</name>
    <dbReference type="NCBI Taxonomy" id="183260"/>
    <lineage>
        <taxon>Eukaryota</taxon>
        <taxon>Viridiplantae</taxon>
        <taxon>Streptophyta</taxon>
        <taxon>Embryophyta</taxon>
        <taxon>Tracheophyta</taxon>
        <taxon>Spermatophyta</taxon>
        <taxon>Magnoliopsida</taxon>
        <taxon>eudicotyledons</taxon>
        <taxon>Gunneridae</taxon>
        <taxon>Pentapetalae</taxon>
        <taxon>rosids</taxon>
        <taxon>malvids</taxon>
        <taxon>Malvales</taxon>
        <taxon>Malvaceae</taxon>
        <taxon>Malvoideae</taxon>
        <taxon>Hibiscus</taxon>
    </lineage>
</organism>
<feature type="compositionally biased region" description="Basic and acidic residues" evidence="1">
    <location>
        <begin position="90"/>
        <end position="103"/>
    </location>
</feature>
<feature type="compositionally biased region" description="Polar residues" evidence="1">
    <location>
        <begin position="61"/>
        <end position="79"/>
    </location>
</feature>
<comment type="caution">
    <text evidence="2">The sequence shown here is derived from an EMBL/GenBank/DDBJ whole genome shotgun (WGS) entry which is preliminary data.</text>
</comment>
<keyword evidence="3" id="KW-1185">Reference proteome</keyword>
<evidence type="ECO:0000313" key="3">
    <source>
        <dbReference type="Proteomes" id="UP001396334"/>
    </source>
</evidence>
<evidence type="ECO:0000256" key="1">
    <source>
        <dbReference type="SAM" id="MobiDB-lite"/>
    </source>
</evidence>
<reference evidence="2 3" key="1">
    <citation type="journal article" date="2024" name="G3 (Bethesda)">
        <title>Genome assembly of Hibiscus sabdariffa L. provides insights into metabolisms of medicinal natural products.</title>
        <authorList>
            <person name="Kim T."/>
        </authorList>
    </citation>
    <scope>NUCLEOTIDE SEQUENCE [LARGE SCALE GENOMIC DNA]</scope>
    <source>
        <strain evidence="2">TK-2024</strain>
        <tissue evidence="2">Old leaves</tissue>
    </source>
</reference>
<accession>A0ABR2U8T8</accession>